<sequence>MAKRRKPSKSRFSQTVAIVIAIAAVLSYQSFGQDNHKHKSSTGQSQSKVLQSAKKANKSANTPSSSASNDADLLNIKWDGTLDGDIVHLNNNHATFTDSELKQTFPGNGSKLNPVDGLSLSALDSLGRSQQANFVASKAAIDKVTKRPSQIPQSVRPSGWNQGDHFNGSAWVGGYHNNSKVSLGGSKQALWNKSHIVGYQFFGMPTMVTENMTTGTRVENAYPGQLVPEDDIRYAIKQNPNITIRGQVTPVYSGNELVPRGVHYMAKSVEDNGASLNLNYWIFNVQPGVTINYNTGASSIN</sequence>
<protein>
    <submittedName>
        <fullName evidence="4">DNA-entry nuclease</fullName>
    </submittedName>
</protein>
<evidence type="ECO:0000313" key="4">
    <source>
        <dbReference type="EMBL" id="SFC11364.1"/>
    </source>
</evidence>
<feature type="compositionally biased region" description="Polar residues" evidence="1">
    <location>
        <begin position="58"/>
        <end position="69"/>
    </location>
</feature>
<gene>
    <name evidence="4" type="ORF">SAMN05660453_1106</name>
</gene>
<name>A0A1I1GIH5_9LACO</name>
<organism evidence="4 5">
    <name type="scientific">Fructobacillus durionis</name>
    <dbReference type="NCBI Taxonomy" id="283737"/>
    <lineage>
        <taxon>Bacteria</taxon>
        <taxon>Bacillati</taxon>
        <taxon>Bacillota</taxon>
        <taxon>Bacilli</taxon>
        <taxon>Lactobacillales</taxon>
        <taxon>Lactobacillaceae</taxon>
        <taxon>Fructobacillus</taxon>
    </lineage>
</organism>
<dbReference type="AlphaFoldDB" id="A0A1I1GIH5"/>
<feature type="signal peptide" evidence="2">
    <location>
        <begin position="1"/>
        <end position="32"/>
    </location>
</feature>
<feature type="domain" description="Type VII secretion system protein EssD-like" evidence="3">
    <location>
        <begin position="187"/>
        <end position="268"/>
    </location>
</feature>
<dbReference type="OrthoDB" id="9783680at2"/>
<dbReference type="InterPro" id="IPR044927">
    <property type="entry name" value="Endonuclea_NS_2"/>
</dbReference>
<reference evidence="4 5" key="1">
    <citation type="submission" date="2016-10" db="EMBL/GenBank/DDBJ databases">
        <authorList>
            <person name="de Groot N.N."/>
        </authorList>
    </citation>
    <scope>NUCLEOTIDE SEQUENCE [LARGE SCALE GENOMIC DNA]</scope>
    <source>
        <strain evidence="4 5">DSM 19113</strain>
    </source>
</reference>
<evidence type="ECO:0000313" key="5">
    <source>
        <dbReference type="Proteomes" id="UP000199376"/>
    </source>
</evidence>
<feature type="chain" id="PRO_5011646673" evidence="2">
    <location>
        <begin position="33"/>
        <end position="301"/>
    </location>
</feature>
<feature type="region of interest" description="Disordered" evidence="1">
    <location>
        <begin position="33"/>
        <end position="70"/>
    </location>
</feature>
<dbReference type="Pfam" id="PF13930">
    <property type="entry name" value="Endonuclea_NS_2"/>
    <property type="match status" value="1"/>
</dbReference>
<accession>A0A1I1GIH5</accession>
<dbReference type="InterPro" id="IPR044929">
    <property type="entry name" value="DNA/RNA_non-sp_Endonuclease_sf"/>
</dbReference>
<feature type="compositionally biased region" description="Polar residues" evidence="1">
    <location>
        <begin position="41"/>
        <end position="50"/>
    </location>
</feature>
<evidence type="ECO:0000256" key="1">
    <source>
        <dbReference type="SAM" id="MobiDB-lite"/>
    </source>
</evidence>
<dbReference type="Proteomes" id="UP000199376">
    <property type="component" value="Unassembled WGS sequence"/>
</dbReference>
<dbReference type="RefSeq" id="WP_091502783.1">
    <property type="nucleotide sequence ID" value="NZ_FOLI01000005.1"/>
</dbReference>
<evidence type="ECO:0000256" key="2">
    <source>
        <dbReference type="SAM" id="SignalP"/>
    </source>
</evidence>
<keyword evidence="2" id="KW-0732">Signal</keyword>
<evidence type="ECO:0000259" key="3">
    <source>
        <dbReference type="Pfam" id="PF13930"/>
    </source>
</evidence>
<dbReference type="STRING" id="283737.SAMN05660453_1106"/>
<proteinExistence type="predicted"/>
<dbReference type="Gene3D" id="3.40.570.10">
    <property type="entry name" value="Extracellular Endonuclease, subunit A"/>
    <property type="match status" value="1"/>
</dbReference>
<dbReference type="EMBL" id="FOLI01000005">
    <property type="protein sequence ID" value="SFC11364.1"/>
    <property type="molecule type" value="Genomic_DNA"/>
</dbReference>
<keyword evidence="5" id="KW-1185">Reference proteome</keyword>